<evidence type="ECO:0000256" key="1">
    <source>
        <dbReference type="ARBA" id="ARBA00005724"/>
    </source>
</evidence>
<proteinExistence type="inferred from homology"/>
<keyword evidence="2" id="KW-0677">Repeat</keyword>
<feature type="domain" description="TANGO6 HEAT repeat" evidence="5">
    <location>
        <begin position="264"/>
        <end position="503"/>
    </location>
</feature>
<dbReference type="InterPro" id="IPR057407">
    <property type="entry name" value="HEAT_TANGO6"/>
</dbReference>
<dbReference type="AlphaFoldDB" id="A0AAJ7J4V3"/>
<comment type="similarity">
    <text evidence="1">Belongs to the Tango6 family.</text>
</comment>
<evidence type="ECO:0000259" key="4">
    <source>
        <dbReference type="Pfam" id="PF10363"/>
    </source>
</evidence>
<accession>A0AAJ7J4V3</accession>
<gene>
    <name evidence="8 9 10" type="primary">LOC108627674</name>
</gene>
<dbReference type="KEGG" id="ccal:108627674"/>
<organism evidence="7 8">
    <name type="scientific">Ceratina calcarata</name>
    <dbReference type="NCBI Taxonomy" id="156304"/>
    <lineage>
        <taxon>Eukaryota</taxon>
        <taxon>Metazoa</taxon>
        <taxon>Ecdysozoa</taxon>
        <taxon>Arthropoda</taxon>
        <taxon>Hexapoda</taxon>
        <taxon>Insecta</taxon>
        <taxon>Pterygota</taxon>
        <taxon>Neoptera</taxon>
        <taxon>Endopterygota</taxon>
        <taxon>Hymenoptera</taxon>
        <taxon>Apocrita</taxon>
        <taxon>Aculeata</taxon>
        <taxon>Apoidea</taxon>
        <taxon>Anthophila</taxon>
        <taxon>Apidae</taxon>
        <taxon>Ceratina</taxon>
        <taxon>Zadontomerus</taxon>
    </lineage>
</organism>
<dbReference type="RefSeq" id="XP_017884517.1">
    <property type="nucleotide sequence ID" value="XM_018029028.2"/>
</dbReference>
<dbReference type="InterPro" id="IPR000357">
    <property type="entry name" value="HEAT"/>
</dbReference>
<keyword evidence="7" id="KW-1185">Reference proteome</keyword>
<feature type="domain" description="TANGO6 N-terminal" evidence="6">
    <location>
        <begin position="86"/>
        <end position="245"/>
    </location>
</feature>
<dbReference type="GO" id="GO:0009306">
    <property type="term" value="P:protein secretion"/>
    <property type="evidence" value="ECO:0007669"/>
    <property type="project" value="TreeGrafter"/>
</dbReference>
<evidence type="ECO:0000313" key="10">
    <source>
        <dbReference type="RefSeq" id="XP_017884518.1"/>
    </source>
</evidence>
<dbReference type="RefSeq" id="XP_017884516.1">
    <property type="nucleotide sequence ID" value="XM_018029027.2"/>
</dbReference>
<dbReference type="PANTHER" id="PTHR20959:SF1">
    <property type="entry name" value="TRANSPORT AND GOLGI ORGANIZATION PROTEIN 6 HOMOLOG"/>
    <property type="match status" value="1"/>
</dbReference>
<dbReference type="Pfam" id="PF25267">
    <property type="entry name" value="TANGO6_N"/>
    <property type="match status" value="1"/>
</dbReference>
<dbReference type="GeneID" id="108627674"/>
<evidence type="ECO:0000259" key="5">
    <source>
        <dbReference type="Pfam" id="PF23565"/>
    </source>
</evidence>
<evidence type="ECO:0000313" key="9">
    <source>
        <dbReference type="RefSeq" id="XP_017884517.1"/>
    </source>
</evidence>
<dbReference type="PANTHER" id="PTHR20959">
    <property type="entry name" value="TRANSPORT AND GOLGI ORGANIZATION PROTEIN 6 FAMILY MEMBER"/>
    <property type="match status" value="1"/>
</dbReference>
<dbReference type="Pfam" id="PF10363">
    <property type="entry name" value="RTP1_C1"/>
    <property type="match status" value="1"/>
</dbReference>
<feature type="domain" description="RNA polymerase II assembly factor Rtp1 C-terminal" evidence="4">
    <location>
        <begin position="669"/>
        <end position="785"/>
    </location>
</feature>
<evidence type="ECO:0000259" key="6">
    <source>
        <dbReference type="Pfam" id="PF25267"/>
    </source>
</evidence>
<dbReference type="InterPro" id="IPR016024">
    <property type="entry name" value="ARM-type_fold"/>
</dbReference>
<protein>
    <submittedName>
        <fullName evidence="8 9">Transport and Golgi organization protein 6 homolog</fullName>
    </submittedName>
</protein>
<evidence type="ECO:0000313" key="7">
    <source>
        <dbReference type="Proteomes" id="UP000694925"/>
    </source>
</evidence>
<dbReference type="Gene3D" id="1.25.10.10">
    <property type="entry name" value="Leucine-rich Repeat Variant"/>
    <property type="match status" value="1"/>
</dbReference>
<dbReference type="InterPro" id="IPR011989">
    <property type="entry name" value="ARM-like"/>
</dbReference>
<evidence type="ECO:0000259" key="3">
    <source>
        <dbReference type="Pfam" id="PF10304"/>
    </source>
</evidence>
<dbReference type="InterPro" id="IPR019451">
    <property type="entry name" value="Rtp1_C1"/>
</dbReference>
<evidence type="ECO:0000256" key="2">
    <source>
        <dbReference type="ARBA" id="ARBA00022737"/>
    </source>
</evidence>
<dbReference type="Pfam" id="PF10304">
    <property type="entry name" value="RTP1_C2"/>
    <property type="match status" value="1"/>
</dbReference>
<dbReference type="InterPro" id="IPR057347">
    <property type="entry name" value="TANGO6_N"/>
</dbReference>
<name>A0AAJ7J4V3_9HYME</name>
<dbReference type="InterPro" id="IPR019414">
    <property type="entry name" value="Rtp1_C2"/>
</dbReference>
<feature type="domain" description="RNA polymerase II assembly factor Rtp1 C-terminal" evidence="3">
    <location>
        <begin position="877"/>
        <end position="908"/>
    </location>
</feature>
<dbReference type="RefSeq" id="XP_017884518.1">
    <property type="nucleotide sequence ID" value="XM_018029029.2"/>
</dbReference>
<dbReference type="Pfam" id="PF23565">
    <property type="entry name" value="ARM_TANGO6"/>
    <property type="match status" value="1"/>
</dbReference>
<dbReference type="Proteomes" id="UP000694925">
    <property type="component" value="Unplaced"/>
</dbReference>
<evidence type="ECO:0000313" key="8">
    <source>
        <dbReference type="RefSeq" id="XP_017884516.1"/>
    </source>
</evidence>
<dbReference type="Pfam" id="PF02985">
    <property type="entry name" value="HEAT"/>
    <property type="match status" value="1"/>
</dbReference>
<dbReference type="SUPFAM" id="SSF48371">
    <property type="entry name" value="ARM repeat"/>
    <property type="match status" value="1"/>
</dbReference>
<dbReference type="CTD" id="79613"/>
<reference evidence="8 9" key="1">
    <citation type="submission" date="2025-04" db="UniProtKB">
        <authorList>
            <consortium name="RefSeq"/>
        </authorList>
    </citation>
    <scope>IDENTIFICATION</scope>
    <source>
        <tissue evidence="8 9">Whole body</tissue>
    </source>
</reference>
<dbReference type="InterPro" id="IPR039600">
    <property type="entry name" value="TANGO6/Rtp1"/>
</dbReference>
<sequence length="929" mass="105143">MDYHEILTHLTTVDKTDSEMKDFNARLQQILEKVLPMLMKTDEQFVINDSEDGDLPLDTRYRYIRTVVRVLQTLEMPDSSGEESLISVKEFHSLKVCIELITAMGVLPNLLHGVGIDIAKLCPKAILIQEEKLTDLQKYRRLRFTVDSLMELYTHFTLRPAILAQLGSLFAALLQLCHAPLMKPSAKSASAGQTDISKDGTFTMTTELYEKLKRDQEHFKRLLRELLDNCPTSTSMKELMVILGVKEAPKWLQRETRKYLVEQIIQPNGIVSIVTAVCDDFLDLGEHWNKLDTVCRLIVTSHGNNSEDYYKSICPQLLNLLESTRIKHSTTIANCCVTSLYEHNPEVFQKHVLQVICHPLLATSTGTEDEVERCIENLTKCFVTVEAKFKQLPCKLLLSVSLPLFSLWNGVRTSVCVLKHKIKQLLLRLLHEESFRNDLYAAYLGHNSFDSFGNRLETRLGPTGRIELVGTDTNLKRDEFADSLFELTSTSDTLSNGLFFYLLTFLSLAITTNGRNESRTLLETPEDQIGKIEERLTAVKLLSSLANVSSVQEAQIKNPQPICSFIRTLFTQYIETRKGQNSSDDDSELLYVSLMLVKMIISERKEPLEWAAFTDFVKFLKECCTLTDIPSHLSSLTRECIELIESHGKSEQRNYQDLSVSRKRESDKFEEALRDLADPLLPVRAHGLITLTKLIETMDPCIVARKAVVLQLFQSNLKHEDSFIYLAAINGLCALASSYPQMIIELLVHEYIDISERVSAGEIATETRIKLGEILVKVTRSLGEMASAYKNILINGFLCAARDPDPLVRASSLSCLGELCKVLGFRLGDAIIEVIYCIGCIVKTDKAPECRRAAVMVSTLLLRGLGKDTLTSLGKDLVDLYRGLKHLRDNDEDPVLRLHAQLALEELDYVMRDFLFSPPKLEKKIFLLK</sequence>